<protein>
    <submittedName>
        <fullName evidence="2">Uncharacterized protein</fullName>
    </submittedName>
</protein>
<feature type="region of interest" description="Disordered" evidence="1">
    <location>
        <begin position="152"/>
        <end position="178"/>
    </location>
</feature>
<accession>A0ABQ9HYW6</accession>
<name>A0ABQ9HYW6_9NEOP</name>
<dbReference type="Proteomes" id="UP001159363">
    <property type="component" value="Chromosome 3"/>
</dbReference>
<proteinExistence type="predicted"/>
<dbReference type="EMBL" id="JARBHB010000003">
    <property type="protein sequence ID" value="KAJ8889447.1"/>
    <property type="molecule type" value="Genomic_DNA"/>
</dbReference>
<comment type="caution">
    <text evidence="2">The sequence shown here is derived from an EMBL/GenBank/DDBJ whole genome shotgun (WGS) entry which is preliminary data.</text>
</comment>
<evidence type="ECO:0000256" key="1">
    <source>
        <dbReference type="SAM" id="MobiDB-lite"/>
    </source>
</evidence>
<evidence type="ECO:0000313" key="3">
    <source>
        <dbReference type="Proteomes" id="UP001159363"/>
    </source>
</evidence>
<reference evidence="2 3" key="1">
    <citation type="submission" date="2023-02" db="EMBL/GenBank/DDBJ databases">
        <title>LHISI_Scaffold_Assembly.</title>
        <authorList>
            <person name="Stuart O.P."/>
            <person name="Cleave R."/>
            <person name="Magrath M.J.L."/>
            <person name="Mikheyev A.S."/>
        </authorList>
    </citation>
    <scope>NUCLEOTIDE SEQUENCE [LARGE SCALE GENOMIC DNA]</scope>
    <source>
        <strain evidence="2">Daus_M_001</strain>
        <tissue evidence="2">Leg muscle</tissue>
    </source>
</reference>
<organism evidence="2 3">
    <name type="scientific">Dryococelus australis</name>
    <dbReference type="NCBI Taxonomy" id="614101"/>
    <lineage>
        <taxon>Eukaryota</taxon>
        <taxon>Metazoa</taxon>
        <taxon>Ecdysozoa</taxon>
        <taxon>Arthropoda</taxon>
        <taxon>Hexapoda</taxon>
        <taxon>Insecta</taxon>
        <taxon>Pterygota</taxon>
        <taxon>Neoptera</taxon>
        <taxon>Polyneoptera</taxon>
        <taxon>Phasmatodea</taxon>
        <taxon>Verophasmatodea</taxon>
        <taxon>Anareolatae</taxon>
        <taxon>Phasmatidae</taxon>
        <taxon>Eurycanthinae</taxon>
        <taxon>Dryococelus</taxon>
    </lineage>
</organism>
<evidence type="ECO:0000313" key="2">
    <source>
        <dbReference type="EMBL" id="KAJ8889447.1"/>
    </source>
</evidence>
<keyword evidence="3" id="KW-1185">Reference proteome</keyword>
<sequence length="319" mass="35966">MWANTYHLCQQLPNCYRLVVCYLECSLESLRGRVEVCIERHWNLRAGKTRGPRESLLTSGIVRHDSHKFKNVTEHPRQESAVCEEAMDDTMHVAMLPLSQPCFRAPVPPHPAGSIPVCAIRLRQSYVWMRGTDLSLRTTWGMDEVRRDVDGASVEEGQGRKPKIPQKATSPQPTPRVGTSVVRLLPSHQGDRGTIPGRVSPDFCMWESCRTMPLVGKFSRGSPVSSTLSFQHYSILTSITLIGSQDLDIKSRPYLFTQTIIEKGSPLQCMLWQVLGGRTGQVKVASTIDSLRATCLYNKLWLTHCRQTIKSTPWPPRLE</sequence>
<gene>
    <name evidence="2" type="ORF">PR048_008946</name>
</gene>